<sequence length="411" mass="43098">MANRIQEQLRMLAVRERMREGGAERIGEASANLPADAVPERPAEALDNVADNLRQLRQRDAQWLEGTDATAWEQARDIFLAHAGPMLGRAVGRQAPHPHDGVVAEAVIIADGTRPSFLLCDGKVDPADPFLGTWGGEVATARTAGIDRLAGAVGRIQPQSGHARNFIGTGTLVSADAGDGTGLILTNMHVIEEARSTFGIAMTPVGDALRIDGHMEIDFVGEACSLGRNRFRIVEARYPAGAGRIFTGIDAAVATIVPIDETSRFPVPTPALSTLPAYATGGLTSLATIGFPAAPGFHDDPEVDWNFVIGTLFGNKFGLKRLAPGLFTQPLGSHPEDIGHRAIGHDATTFGGASGSLVVAWLDADTPGFALHFGGQTSASNYAVAFAVERTALEAIGVPFDGAALPPVPTP</sequence>
<dbReference type="InterPro" id="IPR009003">
    <property type="entry name" value="Peptidase_S1_PA"/>
</dbReference>
<dbReference type="EMBL" id="JARESE010000041">
    <property type="protein sequence ID" value="MDE8652511.1"/>
    <property type="molecule type" value="Genomic_DNA"/>
</dbReference>
<dbReference type="RefSeq" id="WP_275228592.1">
    <property type="nucleotide sequence ID" value="NZ_JARESE010000041.1"/>
</dbReference>
<evidence type="ECO:0000313" key="2">
    <source>
        <dbReference type="Proteomes" id="UP001216253"/>
    </source>
</evidence>
<evidence type="ECO:0008006" key="3">
    <source>
        <dbReference type="Google" id="ProtNLM"/>
    </source>
</evidence>
<name>A0ABT5WRZ1_9SPHN</name>
<evidence type="ECO:0000313" key="1">
    <source>
        <dbReference type="EMBL" id="MDE8652511.1"/>
    </source>
</evidence>
<dbReference type="Proteomes" id="UP001216253">
    <property type="component" value="Unassembled WGS sequence"/>
</dbReference>
<keyword evidence="2" id="KW-1185">Reference proteome</keyword>
<comment type="caution">
    <text evidence="1">The sequence shown here is derived from an EMBL/GenBank/DDBJ whole genome shotgun (WGS) entry which is preliminary data.</text>
</comment>
<protein>
    <recommendedName>
        <fullName evidence="3">Serine protease</fullName>
    </recommendedName>
</protein>
<reference evidence="1 2" key="1">
    <citation type="submission" date="2023-03" db="EMBL/GenBank/DDBJ databases">
        <title>NovoSphingobium album sp. nov. isolated from polycyclic aromatic hydrocarbons- and heavy-metal polluted soil.</title>
        <authorList>
            <person name="Liu Z."/>
            <person name="Wang K."/>
        </authorList>
    </citation>
    <scope>NUCLEOTIDE SEQUENCE [LARGE SCALE GENOMIC DNA]</scope>
    <source>
        <strain evidence="1 2">H3SJ31-1</strain>
    </source>
</reference>
<gene>
    <name evidence="1" type="ORF">PYV00_12450</name>
</gene>
<accession>A0ABT5WRZ1</accession>
<proteinExistence type="predicted"/>
<organism evidence="1 2">
    <name type="scientific">Novosphingobium album</name>
    <name type="common">ex Liu et al. 2023</name>
    <dbReference type="NCBI Taxonomy" id="3031130"/>
    <lineage>
        <taxon>Bacteria</taxon>
        <taxon>Pseudomonadati</taxon>
        <taxon>Pseudomonadota</taxon>
        <taxon>Alphaproteobacteria</taxon>
        <taxon>Sphingomonadales</taxon>
        <taxon>Sphingomonadaceae</taxon>
        <taxon>Novosphingobium</taxon>
    </lineage>
</organism>
<dbReference type="SUPFAM" id="SSF50494">
    <property type="entry name" value="Trypsin-like serine proteases"/>
    <property type="match status" value="1"/>
</dbReference>